<keyword evidence="3" id="KW-1185">Reference proteome</keyword>
<dbReference type="GO" id="GO:0005524">
    <property type="term" value="F:ATP binding"/>
    <property type="evidence" value="ECO:0007669"/>
    <property type="project" value="InterPro"/>
</dbReference>
<dbReference type="Pfam" id="PF17667">
    <property type="entry name" value="Pkinase_fungal"/>
    <property type="match status" value="1"/>
</dbReference>
<evidence type="ECO:0000313" key="3">
    <source>
        <dbReference type="Proteomes" id="UP000324639"/>
    </source>
</evidence>
<evidence type="ECO:0000313" key="2">
    <source>
        <dbReference type="EMBL" id="VCU39795.1"/>
    </source>
</evidence>
<reference evidence="2 3" key="1">
    <citation type="submission" date="2018-08" db="EMBL/GenBank/DDBJ databases">
        <authorList>
            <person name="Muller C M."/>
        </authorList>
    </citation>
    <scope>NUCLEOTIDE SEQUENCE [LARGE SCALE GENOMIC DNA]</scope>
</reference>
<dbReference type="Proteomes" id="UP000324639">
    <property type="component" value="Chromosome Bgt_-02"/>
</dbReference>
<protein>
    <submittedName>
        <fullName evidence="2">Bgt-51837</fullName>
    </submittedName>
</protein>
<dbReference type="EMBL" id="LR026985">
    <property type="protein sequence ID" value="VCU39795.1"/>
    <property type="molecule type" value="Genomic_DNA"/>
</dbReference>
<feature type="non-terminal residue" evidence="2">
    <location>
        <position position="1"/>
    </location>
</feature>
<dbReference type="PANTHER" id="PTHR38248:SF2">
    <property type="entry name" value="FUNK1 11"/>
    <property type="match status" value="1"/>
</dbReference>
<gene>
    <name evidence="2" type="ORF">BGT96224V316_LOCUS1048</name>
</gene>
<dbReference type="GO" id="GO:0004672">
    <property type="term" value="F:protein kinase activity"/>
    <property type="evidence" value="ECO:0007669"/>
    <property type="project" value="InterPro"/>
</dbReference>
<dbReference type="PROSITE" id="PS50011">
    <property type="entry name" value="PROTEIN_KINASE_DOM"/>
    <property type="match status" value="1"/>
</dbReference>
<dbReference type="InterPro" id="IPR040976">
    <property type="entry name" value="Pkinase_fungal"/>
</dbReference>
<dbReference type="AlphaFoldDB" id="A0A9X9L8P0"/>
<evidence type="ECO:0000259" key="1">
    <source>
        <dbReference type="PROSITE" id="PS50011"/>
    </source>
</evidence>
<accession>A0A9X9L8P0</accession>
<dbReference type="PANTHER" id="PTHR38248">
    <property type="entry name" value="FUNK1 6"/>
    <property type="match status" value="1"/>
</dbReference>
<sequence>TNSHLRNLDLSGADPWDLKADDHNVTRESNYHVMTLLSLERNRVLFRIAMKPCGRKIDTRGSILDFVVEIRDAIRAHQRLVNISILHGDISEGNIILKNSTSDDDSHGMLIYFDCSVKLKGNVAEDKELFLTGTVKFMEIE</sequence>
<organism evidence="2 3">
    <name type="scientific">Blumeria graminis f. sp. tritici</name>
    <dbReference type="NCBI Taxonomy" id="62690"/>
    <lineage>
        <taxon>Eukaryota</taxon>
        <taxon>Fungi</taxon>
        <taxon>Dikarya</taxon>
        <taxon>Ascomycota</taxon>
        <taxon>Pezizomycotina</taxon>
        <taxon>Leotiomycetes</taxon>
        <taxon>Erysiphales</taxon>
        <taxon>Erysiphaceae</taxon>
        <taxon>Blumeria</taxon>
    </lineage>
</organism>
<proteinExistence type="predicted"/>
<name>A0A9X9L8P0_BLUGR</name>
<dbReference type="InterPro" id="IPR011009">
    <property type="entry name" value="Kinase-like_dom_sf"/>
</dbReference>
<dbReference type="SUPFAM" id="SSF56112">
    <property type="entry name" value="Protein kinase-like (PK-like)"/>
    <property type="match status" value="1"/>
</dbReference>
<dbReference type="InterPro" id="IPR000719">
    <property type="entry name" value="Prot_kinase_dom"/>
</dbReference>
<feature type="domain" description="Protein kinase" evidence="1">
    <location>
        <begin position="1"/>
        <end position="141"/>
    </location>
</feature>